<feature type="region of interest" description="Disordered" evidence="2">
    <location>
        <begin position="79"/>
        <end position="104"/>
    </location>
</feature>
<organism evidence="4 5">
    <name type="scientific">Sphagnum troendelagicum</name>
    <dbReference type="NCBI Taxonomy" id="128251"/>
    <lineage>
        <taxon>Eukaryota</taxon>
        <taxon>Viridiplantae</taxon>
        <taxon>Streptophyta</taxon>
        <taxon>Embryophyta</taxon>
        <taxon>Bryophyta</taxon>
        <taxon>Sphagnophytina</taxon>
        <taxon>Sphagnopsida</taxon>
        <taxon>Sphagnales</taxon>
        <taxon>Sphagnaceae</taxon>
        <taxon>Sphagnum</taxon>
    </lineage>
</organism>
<evidence type="ECO:0000256" key="2">
    <source>
        <dbReference type="SAM" id="MobiDB-lite"/>
    </source>
</evidence>
<dbReference type="Gene3D" id="3.30.160.60">
    <property type="entry name" value="Classic Zinc Finger"/>
    <property type="match status" value="1"/>
</dbReference>
<feature type="compositionally biased region" description="Low complexity" evidence="2">
    <location>
        <begin position="280"/>
        <end position="295"/>
    </location>
</feature>
<feature type="region of interest" description="Disordered" evidence="2">
    <location>
        <begin position="230"/>
        <end position="312"/>
    </location>
</feature>
<evidence type="ECO:0000259" key="3">
    <source>
        <dbReference type="PROSITE" id="PS50157"/>
    </source>
</evidence>
<feature type="region of interest" description="Disordered" evidence="2">
    <location>
        <begin position="1"/>
        <end position="32"/>
    </location>
</feature>
<dbReference type="InterPro" id="IPR036236">
    <property type="entry name" value="Znf_C2H2_sf"/>
</dbReference>
<keyword evidence="1" id="KW-0863">Zinc-finger</keyword>
<evidence type="ECO:0000313" key="4">
    <source>
        <dbReference type="EMBL" id="CAK9212545.1"/>
    </source>
</evidence>
<proteinExistence type="predicted"/>
<feature type="domain" description="C2H2-type" evidence="3">
    <location>
        <begin position="112"/>
        <end position="139"/>
    </location>
</feature>
<dbReference type="EMBL" id="OZ019911">
    <property type="protein sequence ID" value="CAK9212545.1"/>
    <property type="molecule type" value="Genomic_DNA"/>
</dbReference>
<evidence type="ECO:0000313" key="5">
    <source>
        <dbReference type="Proteomes" id="UP001497512"/>
    </source>
</evidence>
<dbReference type="PROSITE" id="PS50157">
    <property type="entry name" value="ZINC_FINGER_C2H2_2"/>
    <property type="match status" value="1"/>
</dbReference>
<dbReference type="InterPro" id="IPR013087">
    <property type="entry name" value="Znf_C2H2_type"/>
</dbReference>
<dbReference type="SUPFAM" id="SSF57667">
    <property type="entry name" value="beta-beta-alpha zinc fingers"/>
    <property type="match status" value="1"/>
</dbReference>
<evidence type="ECO:0000256" key="1">
    <source>
        <dbReference type="PROSITE-ProRule" id="PRU00042"/>
    </source>
</evidence>
<dbReference type="PANTHER" id="PTHR46353">
    <property type="entry name" value="ZINC FINGER PROTEIN 5"/>
    <property type="match status" value="1"/>
</dbReference>
<accession>A0ABP0U4B7</accession>
<reference evidence="4" key="1">
    <citation type="submission" date="2024-02" db="EMBL/GenBank/DDBJ databases">
        <authorList>
            <consortium name="ELIXIR-Norway"/>
            <consortium name="Elixir Norway"/>
        </authorList>
    </citation>
    <scope>NUCLEOTIDE SEQUENCE</scope>
</reference>
<protein>
    <recommendedName>
        <fullName evidence="3">C2H2-type domain-containing protein</fullName>
    </recommendedName>
</protein>
<dbReference type="PROSITE" id="PS00028">
    <property type="entry name" value="ZINC_FINGER_C2H2_1"/>
    <property type="match status" value="1"/>
</dbReference>
<sequence length="312" mass="34213">MFQDDTSSTRKSKQEQCKEESMSPGACVSPAEETDGVGKGMILFGFEVMDPLPSRKKRNVGSIEFGAVQCKDLEEQSMFPAAGSSASQSGSQSTSNDARSTSSGHLWENRQYDCLRCKKSFANSQALGGHQNAHKRERQEAKRAQFMNIHQAACMMSPYEAIGSPMMMAPVSMMSSIVPGHAYVNPSYNYQGMQFTPPSPYFVVSGPSTMGFPGSRPAFVNMYGNYLQPSQGMHPPQLRPRYQQQSQQQYLPSMPSPGGHGFGVEHVAANPRDGFMPEHQLAQPQQEQQQPLQGQTDVDSLDMHLGTSSTGH</sequence>
<keyword evidence="1" id="KW-0862">Zinc</keyword>
<dbReference type="InterPro" id="IPR044299">
    <property type="entry name" value="GIS3/ZFP5/ZFP6"/>
</dbReference>
<keyword evidence="5" id="KW-1185">Reference proteome</keyword>
<dbReference type="PANTHER" id="PTHR46353:SF23">
    <property type="entry name" value="C2H2 ZINC FINGER-CONTAINING PROTEIN-RELATED"/>
    <property type="match status" value="1"/>
</dbReference>
<name>A0ABP0U4B7_9BRYO</name>
<dbReference type="Proteomes" id="UP001497512">
    <property type="component" value="Chromosome 19"/>
</dbReference>
<feature type="compositionally biased region" description="Polar residues" evidence="2">
    <location>
        <begin position="94"/>
        <end position="104"/>
    </location>
</feature>
<feature type="compositionally biased region" description="Basic and acidic residues" evidence="2">
    <location>
        <begin position="12"/>
        <end position="21"/>
    </location>
</feature>
<feature type="compositionally biased region" description="Low complexity" evidence="2">
    <location>
        <begin position="81"/>
        <end position="93"/>
    </location>
</feature>
<gene>
    <name evidence="4" type="ORF">CSSPTR1EN2_LOCUS11290</name>
</gene>
<feature type="compositionally biased region" description="Low complexity" evidence="2">
    <location>
        <begin position="235"/>
        <end position="257"/>
    </location>
</feature>
<keyword evidence="1" id="KW-0479">Metal-binding</keyword>